<keyword evidence="2" id="KW-1185">Reference proteome</keyword>
<reference evidence="1 2" key="1">
    <citation type="submission" date="2019-02" db="EMBL/GenBank/DDBJ databases">
        <title>Deep-cultivation of Planctomycetes and their phenomic and genomic characterization uncovers novel biology.</title>
        <authorList>
            <person name="Wiegand S."/>
            <person name="Jogler M."/>
            <person name="Boedeker C."/>
            <person name="Pinto D."/>
            <person name="Vollmers J."/>
            <person name="Rivas-Marin E."/>
            <person name="Kohn T."/>
            <person name="Peeters S.H."/>
            <person name="Heuer A."/>
            <person name="Rast P."/>
            <person name="Oberbeckmann S."/>
            <person name="Bunk B."/>
            <person name="Jeske O."/>
            <person name="Meyerdierks A."/>
            <person name="Storesund J.E."/>
            <person name="Kallscheuer N."/>
            <person name="Luecker S."/>
            <person name="Lage O.M."/>
            <person name="Pohl T."/>
            <person name="Merkel B.J."/>
            <person name="Hornburger P."/>
            <person name="Mueller R.-W."/>
            <person name="Bruemmer F."/>
            <person name="Labrenz M."/>
            <person name="Spormann A.M."/>
            <person name="Op Den Camp H."/>
            <person name="Overmann J."/>
            <person name="Amann R."/>
            <person name="Jetten M.S.M."/>
            <person name="Mascher T."/>
            <person name="Medema M.H."/>
            <person name="Devos D.P."/>
            <person name="Kaster A.-K."/>
            <person name="Ovreas L."/>
            <person name="Rohde M."/>
            <person name="Galperin M.Y."/>
            <person name="Jogler C."/>
        </authorList>
    </citation>
    <scope>NUCLEOTIDE SEQUENCE [LARGE SCALE GENOMIC DNA]</scope>
    <source>
        <strain evidence="1 2">Poly51</strain>
    </source>
</reference>
<proteinExistence type="predicted"/>
<protein>
    <submittedName>
        <fullName evidence="1">Uncharacterized protein</fullName>
    </submittedName>
</protein>
<evidence type="ECO:0000313" key="1">
    <source>
        <dbReference type="EMBL" id="TWU60894.1"/>
    </source>
</evidence>
<accession>A0A5C6FM37</accession>
<organism evidence="1 2">
    <name type="scientific">Rubripirellula tenax</name>
    <dbReference type="NCBI Taxonomy" id="2528015"/>
    <lineage>
        <taxon>Bacteria</taxon>
        <taxon>Pseudomonadati</taxon>
        <taxon>Planctomycetota</taxon>
        <taxon>Planctomycetia</taxon>
        <taxon>Pirellulales</taxon>
        <taxon>Pirellulaceae</taxon>
        <taxon>Rubripirellula</taxon>
    </lineage>
</organism>
<dbReference type="EMBL" id="SJPW01000001">
    <property type="protein sequence ID" value="TWU60894.1"/>
    <property type="molecule type" value="Genomic_DNA"/>
</dbReference>
<dbReference type="AlphaFoldDB" id="A0A5C6FM37"/>
<name>A0A5C6FM37_9BACT</name>
<sequence>MMHMRAIPASVAYIDIDEGLVVGSFGGSYGLFNSFSVFAFGKRSLTRVTDEQATDSGPHAPSRITVPVTEDGRLRFHSSKHASRPSVHGLVRRSSVGLRRWRISEVKPL</sequence>
<evidence type="ECO:0000313" key="2">
    <source>
        <dbReference type="Proteomes" id="UP000318288"/>
    </source>
</evidence>
<dbReference type="Proteomes" id="UP000318288">
    <property type="component" value="Unassembled WGS sequence"/>
</dbReference>
<gene>
    <name evidence="1" type="ORF">Poly51_11760</name>
</gene>
<comment type="caution">
    <text evidence="1">The sequence shown here is derived from an EMBL/GenBank/DDBJ whole genome shotgun (WGS) entry which is preliminary data.</text>
</comment>